<evidence type="ECO:0000313" key="4">
    <source>
        <dbReference type="Proteomes" id="UP001280121"/>
    </source>
</evidence>
<reference evidence="3" key="1">
    <citation type="journal article" date="2023" name="Plant J.">
        <title>Genome sequences and population genomics provide insights into the demographic history, inbreeding, and mutation load of two 'living fossil' tree species of Dipteronia.</title>
        <authorList>
            <person name="Feng Y."/>
            <person name="Comes H.P."/>
            <person name="Chen J."/>
            <person name="Zhu S."/>
            <person name="Lu R."/>
            <person name="Zhang X."/>
            <person name="Li P."/>
            <person name="Qiu J."/>
            <person name="Olsen K.M."/>
            <person name="Qiu Y."/>
        </authorList>
    </citation>
    <scope>NUCLEOTIDE SEQUENCE</scope>
    <source>
        <strain evidence="3">KIB01</strain>
    </source>
</reference>
<dbReference type="PROSITE" id="PS50158">
    <property type="entry name" value="ZF_CCHC"/>
    <property type="match status" value="1"/>
</dbReference>
<protein>
    <recommendedName>
        <fullName evidence="2">CCHC-type domain-containing protein</fullName>
    </recommendedName>
</protein>
<evidence type="ECO:0000313" key="3">
    <source>
        <dbReference type="EMBL" id="KAK2661512.1"/>
    </source>
</evidence>
<keyword evidence="1" id="KW-0862">Zinc</keyword>
<evidence type="ECO:0000256" key="1">
    <source>
        <dbReference type="PROSITE-ProRule" id="PRU00047"/>
    </source>
</evidence>
<evidence type="ECO:0000259" key="2">
    <source>
        <dbReference type="PROSITE" id="PS50158"/>
    </source>
</evidence>
<keyword evidence="1" id="KW-0863">Zinc-finger</keyword>
<keyword evidence="1" id="KW-0479">Metal-binding</keyword>
<accession>A0AAE0CS79</accession>
<dbReference type="GO" id="GO:0003676">
    <property type="term" value="F:nucleic acid binding"/>
    <property type="evidence" value="ECO:0007669"/>
    <property type="project" value="InterPro"/>
</dbReference>
<keyword evidence="4" id="KW-1185">Reference proteome</keyword>
<comment type="caution">
    <text evidence="3">The sequence shown here is derived from an EMBL/GenBank/DDBJ whole genome shotgun (WGS) entry which is preliminary data.</text>
</comment>
<dbReference type="AlphaFoldDB" id="A0AAE0CS79"/>
<organism evidence="3 4">
    <name type="scientific">Dipteronia dyeriana</name>
    <dbReference type="NCBI Taxonomy" id="168575"/>
    <lineage>
        <taxon>Eukaryota</taxon>
        <taxon>Viridiplantae</taxon>
        <taxon>Streptophyta</taxon>
        <taxon>Embryophyta</taxon>
        <taxon>Tracheophyta</taxon>
        <taxon>Spermatophyta</taxon>
        <taxon>Magnoliopsida</taxon>
        <taxon>eudicotyledons</taxon>
        <taxon>Gunneridae</taxon>
        <taxon>Pentapetalae</taxon>
        <taxon>rosids</taxon>
        <taxon>malvids</taxon>
        <taxon>Sapindales</taxon>
        <taxon>Sapindaceae</taxon>
        <taxon>Hippocastanoideae</taxon>
        <taxon>Acereae</taxon>
        <taxon>Dipteronia</taxon>
    </lineage>
</organism>
<dbReference type="EMBL" id="JANJYI010000001">
    <property type="protein sequence ID" value="KAK2661512.1"/>
    <property type="molecule type" value="Genomic_DNA"/>
</dbReference>
<name>A0AAE0CS79_9ROSI</name>
<dbReference type="Pfam" id="PF14392">
    <property type="entry name" value="zf-CCHC_4"/>
    <property type="match status" value="1"/>
</dbReference>
<dbReference type="InterPro" id="IPR001878">
    <property type="entry name" value="Znf_CCHC"/>
</dbReference>
<proteinExistence type="predicted"/>
<sequence>MMCGALSIRGKESPVGTLDESLKFKGEHRLALCLVGKVRVLINIKEPLMRSLRVELLGDCHVKTILLRYDRLLDYCFKCGCLGHSLRECLKPGDGNETISEALMRLNSWLRTVSSPKRFQ</sequence>
<dbReference type="GO" id="GO:0008270">
    <property type="term" value="F:zinc ion binding"/>
    <property type="evidence" value="ECO:0007669"/>
    <property type="project" value="UniProtKB-KW"/>
</dbReference>
<dbReference type="Proteomes" id="UP001280121">
    <property type="component" value="Unassembled WGS sequence"/>
</dbReference>
<feature type="domain" description="CCHC-type" evidence="2">
    <location>
        <begin position="76"/>
        <end position="89"/>
    </location>
</feature>
<dbReference type="InterPro" id="IPR025836">
    <property type="entry name" value="Zn_knuckle_CX2CX4HX4C"/>
</dbReference>
<gene>
    <name evidence="3" type="ORF">Ddye_000086</name>
</gene>